<evidence type="ECO:0000313" key="19">
    <source>
        <dbReference type="EMBL" id="PIW90502.1"/>
    </source>
</evidence>
<keyword evidence="11" id="KW-0133">Cell shape</keyword>
<dbReference type="GO" id="GO:0008360">
    <property type="term" value="P:regulation of cell shape"/>
    <property type="evidence" value="ECO:0007669"/>
    <property type="project" value="UniProtKB-KW"/>
</dbReference>
<evidence type="ECO:0000256" key="1">
    <source>
        <dbReference type="ARBA" id="ARBA00001974"/>
    </source>
</evidence>
<evidence type="ECO:0000256" key="12">
    <source>
        <dbReference type="ARBA" id="ARBA00022984"/>
    </source>
</evidence>
<proteinExistence type="inferred from homology"/>
<dbReference type="GO" id="GO:0008762">
    <property type="term" value="F:UDP-N-acetylmuramate dehydrogenase activity"/>
    <property type="evidence" value="ECO:0007669"/>
    <property type="project" value="UniProtKB-UniRule"/>
</dbReference>
<keyword evidence="15" id="KW-0961">Cell wall biogenesis/degradation</keyword>
<dbReference type="InterPro" id="IPR036635">
    <property type="entry name" value="MurB_C_sf"/>
</dbReference>
<comment type="pathway">
    <text evidence="4">Cell wall biogenesis; peptidoglycan biosynthesis.</text>
</comment>
<comment type="function">
    <text evidence="2">Cell wall formation.</text>
</comment>
<dbReference type="SUPFAM" id="SSF56176">
    <property type="entry name" value="FAD-binding/transporter-associated domain-like"/>
    <property type="match status" value="1"/>
</dbReference>
<evidence type="ECO:0000256" key="6">
    <source>
        <dbReference type="ARBA" id="ARBA00022490"/>
    </source>
</evidence>
<dbReference type="UniPathway" id="UPA00219"/>
<dbReference type="Proteomes" id="UP000229238">
    <property type="component" value="Unassembled WGS sequence"/>
</dbReference>
<comment type="catalytic activity">
    <reaction evidence="16">
        <text>UDP-N-acetyl-alpha-D-muramate + NADP(+) = UDP-N-acetyl-3-O-(1-carboxyvinyl)-alpha-D-glucosamine + NADPH + H(+)</text>
        <dbReference type="Rhea" id="RHEA:12248"/>
        <dbReference type="ChEBI" id="CHEBI:15378"/>
        <dbReference type="ChEBI" id="CHEBI:57783"/>
        <dbReference type="ChEBI" id="CHEBI:58349"/>
        <dbReference type="ChEBI" id="CHEBI:68483"/>
        <dbReference type="ChEBI" id="CHEBI:70757"/>
        <dbReference type="EC" id="1.3.1.98"/>
    </reaction>
</comment>
<dbReference type="Gene3D" id="3.30.465.10">
    <property type="match status" value="1"/>
</dbReference>
<comment type="caution">
    <text evidence="19">The sequence shown here is derived from an EMBL/GenBank/DDBJ whole genome shotgun (WGS) entry which is preliminary data.</text>
</comment>
<dbReference type="GO" id="GO:0005829">
    <property type="term" value="C:cytosol"/>
    <property type="evidence" value="ECO:0007669"/>
    <property type="project" value="TreeGrafter"/>
</dbReference>
<dbReference type="PANTHER" id="PTHR21071">
    <property type="entry name" value="UDP-N-ACETYLENOLPYRUVOYLGLUCOSAMINE REDUCTASE"/>
    <property type="match status" value="1"/>
</dbReference>
<gene>
    <name evidence="19" type="primary">murB</name>
    <name evidence="19" type="ORF">COZ92_00635</name>
</gene>
<evidence type="ECO:0000256" key="2">
    <source>
        <dbReference type="ARBA" id="ARBA00003921"/>
    </source>
</evidence>
<evidence type="ECO:0000256" key="5">
    <source>
        <dbReference type="ARBA" id="ARBA00012518"/>
    </source>
</evidence>
<evidence type="ECO:0000256" key="15">
    <source>
        <dbReference type="ARBA" id="ARBA00023316"/>
    </source>
</evidence>
<dbReference type="Pfam" id="PF02873">
    <property type="entry name" value="MurB_C"/>
    <property type="match status" value="1"/>
</dbReference>
<evidence type="ECO:0000256" key="8">
    <source>
        <dbReference type="ARBA" id="ARBA00022630"/>
    </source>
</evidence>
<keyword evidence="12" id="KW-0573">Peptidoglycan synthesis</keyword>
<keyword evidence="13" id="KW-0560">Oxidoreductase</keyword>
<keyword evidence="7" id="KW-0132">Cell division</keyword>
<reference evidence="20" key="1">
    <citation type="submission" date="2017-09" db="EMBL/GenBank/DDBJ databases">
        <title>Depth-based differentiation of microbial function through sediment-hosted aquifers and enrichment of novel symbionts in the deep terrestrial subsurface.</title>
        <authorList>
            <person name="Probst A.J."/>
            <person name="Ladd B."/>
            <person name="Jarett J.K."/>
            <person name="Geller-Mcgrath D.E."/>
            <person name="Sieber C.M.K."/>
            <person name="Emerson J.B."/>
            <person name="Anantharaman K."/>
            <person name="Thomas B.C."/>
            <person name="Malmstrom R."/>
            <person name="Stieglmeier M."/>
            <person name="Klingl A."/>
            <person name="Woyke T."/>
            <person name="Ryan C.M."/>
            <person name="Banfield J.F."/>
        </authorList>
    </citation>
    <scope>NUCLEOTIDE SEQUENCE [LARGE SCALE GENOMIC DNA]</scope>
</reference>
<dbReference type="HAMAP" id="MF_00037">
    <property type="entry name" value="MurB"/>
    <property type="match status" value="1"/>
</dbReference>
<dbReference type="GO" id="GO:0051301">
    <property type="term" value="P:cell division"/>
    <property type="evidence" value="ECO:0007669"/>
    <property type="project" value="UniProtKB-KW"/>
</dbReference>
<dbReference type="Gene3D" id="3.90.78.10">
    <property type="entry name" value="UDP-N-acetylenolpyruvoylglucosamine reductase, C-terminal domain"/>
    <property type="match status" value="1"/>
</dbReference>
<dbReference type="AlphaFoldDB" id="A0A2M7IKF7"/>
<evidence type="ECO:0000256" key="3">
    <source>
        <dbReference type="ARBA" id="ARBA00004496"/>
    </source>
</evidence>
<dbReference type="InterPro" id="IPR011601">
    <property type="entry name" value="MurB_C"/>
</dbReference>
<dbReference type="GO" id="GO:0009252">
    <property type="term" value="P:peptidoglycan biosynthetic process"/>
    <property type="evidence" value="ECO:0007669"/>
    <property type="project" value="UniProtKB-UniRule"/>
</dbReference>
<dbReference type="EC" id="1.3.1.98" evidence="5 17"/>
<evidence type="ECO:0000256" key="11">
    <source>
        <dbReference type="ARBA" id="ARBA00022960"/>
    </source>
</evidence>
<evidence type="ECO:0000256" key="9">
    <source>
        <dbReference type="ARBA" id="ARBA00022827"/>
    </source>
</evidence>
<evidence type="ECO:0000256" key="10">
    <source>
        <dbReference type="ARBA" id="ARBA00022857"/>
    </source>
</evidence>
<keyword evidence="6" id="KW-0963">Cytoplasm</keyword>
<organism evidence="19 20">
    <name type="scientific">Candidatus Nealsonbacteria bacterium CG_4_8_14_3_um_filter_40_11</name>
    <dbReference type="NCBI Taxonomy" id="1974690"/>
    <lineage>
        <taxon>Bacteria</taxon>
        <taxon>Candidatus Nealsoniibacteriota</taxon>
    </lineage>
</organism>
<dbReference type="InterPro" id="IPR036318">
    <property type="entry name" value="FAD-bd_PCMH-like_sf"/>
</dbReference>
<evidence type="ECO:0000256" key="17">
    <source>
        <dbReference type="NCBIfam" id="TIGR00179"/>
    </source>
</evidence>
<sequence length="194" mass="21635">EWAVGIPGTIQGAVCGNAGAFKQSMQDAVKEVEVFDVKTGEIKNFKNKDCQFSYKDSIFKKKKNLIILSVKIKNRASEGSEDEDENEVLIASKKSNAQKIKEYLDYRKERQPLNFPSAGSVFKNPPGFSAGELIDECGLKGKKIGNVKISEKHANFIVNLGRGEAKDVMRLIKIIKNRVKKKFGVVLEEEIVIL</sequence>
<dbReference type="EMBL" id="PFHH01000012">
    <property type="protein sequence ID" value="PIW90502.1"/>
    <property type="molecule type" value="Genomic_DNA"/>
</dbReference>
<comment type="subcellular location">
    <subcellularLocation>
        <location evidence="3">Cytoplasm</location>
    </subcellularLocation>
</comment>
<dbReference type="SUPFAM" id="SSF56194">
    <property type="entry name" value="Uridine diphospho-N-Acetylenolpyruvylglucosamine reductase, MurB, C-terminal domain"/>
    <property type="match status" value="1"/>
</dbReference>
<protein>
    <recommendedName>
        <fullName evidence="5 17">UDP-N-acetylmuramate dehydrogenase</fullName>
        <ecNumber evidence="5 17">1.3.1.98</ecNumber>
    </recommendedName>
</protein>
<keyword evidence="10" id="KW-0521">NADP</keyword>
<evidence type="ECO:0000256" key="7">
    <source>
        <dbReference type="ARBA" id="ARBA00022618"/>
    </source>
</evidence>
<evidence type="ECO:0000313" key="20">
    <source>
        <dbReference type="Proteomes" id="UP000229238"/>
    </source>
</evidence>
<feature type="domain" description="UDP-N-acetylenolpyruvoylglucosamine reductase C-terminal" evidence="18">
    <location>
        <begin position="98"/>
        <end position="193"/>
    </location>
</feature>
<evidence type="ECO:0000256" key="13">
    <source>
        <dbReference type="ARBA" id="ARBA00023002"/>
    </source>
</evidence>
<dbReference type="GO" id="GO:0071555">
    <property type="term" value="P:cell wall organization"/>
    <property type="evidence" value="ECO:0007669"/>
    <property type="project" value="UniProtKB-KW"/>
</dbReference>
<keyword evidence="8" id="KW-0285">Flavoprotein</keyword>
<evidence type="ECO:0000256" key="14">
    <source>
        <dbReference type="ARBA" id="ARBA00023306"/>
    </source>
</evidence>
<keyword evidence="14" id="KW-0131">Cell cycle</keyword>
<dbReference type="GO" id="GO:0050660">
    <property type="term" value="F:flavin adenine dinucleotide binding"/>
    <property type="evidence" value="ECO:0007669"/>
    <property type="project" value="InterPro"/>
</dbReference>
<accession>A0A2M7IKF7</accession>
<feature type="non-terminal residue" evidence="19">
    <location>
        <position position="1"/>
    </location>
</feature>
<evidence type="ECO:0000259" key="18">
    <source>
        <dbReference type="Pfam" id="PF02873"/>
    </source>
</evidence>
<dbReference type="InterPro" id="IPR016169">
    <property type="entry name" value="FAD-bd_PCMH_sub2"/>
</dbReference>
<keyword evidence="9" id="KW-0274">FAD</keyword>
<dbReference type="NCBIfam" id="TIGR00179">
    <property type="entry name" value="murB"/>
    <property type="match status" value="1"/>
</dbReference>
<comment type="cofactor">
    <cofactor evidence="1">
        <name>FAD</name>
        <dbReference type="ChEBI" id="CHEBI:57692"/>
    </cofactor>
</comment>
<name>A0A2M7IKF7_9BACT</name>
<evidence type="ECO:0000256" key="16">
    <source>
        <dbReference type="ARBA" id="ARBA00048914"/>
    </source>
</evidence>
<evidence type="ECO:0000256" key="4">
    <source>
        <dbReference type="ARBA" id="ARBA00004752"/>
    </source>
</evidence>
<dbReference type="InterPro" id="IPR003170">
    <property type="entry name" value="MurB"/>
</dbReference>
<dbReference type="PANTHER" id="PTHR21071:SF4">
    <property type="entry name" value="UDP-N-ACETYLENOLPYRUVOYLGLUCOSAMINE REDUCTASE"/>
    <property type="match status" value="1"/>
</dbReference>